<dbReference type="Proteomes" id="UP000237846">
    <property type="component" value="Unassembled WGS sequence"/>
</dbReference>
<organism evidence="3 4">
    <name type="scientific">Allonocardiopsis opalescens</name>
    <dbReference type="NCBI Taxonomy" id="1144618"/>
    <lineage>
        <taxon>Bacteria</taxon>
        <taxon>Bacillati</taxon>
        <taxon>Actinomycetota</taxon>
        <taxon>Actinomycetes</taxon>
        <taxon>Streptosporangiales</taxon>
        <taxon>Allonocardiopsis</taxon>
    </lineage>
</organism>
<feature type="compositionally biased region" description="Low complexity" evidence="1">
    <location>
        <begin position="504"/>
        <end position="515"/>
    </location>
</feature>
<dbReference type="AlphaFoldDB" id="A0A2T0QDA2"/>
<dbReference type="InterPro" id="IPR027417">
    <property type="entry name" value="P-loop_NTPase"/>
</dbReference>
<keyword evidence="2" id="KW-0472">Membrane</keyword>
<dbReference type="PANTHER" id="PTHR32309:SF13">
    <property type="entry name" value="FERRIC ENTEROBACTIN TRANSPORT PROTEIN FEPE"/>
    <property type="match status" value="1"/>
</dbReference>
<dbReference type="OrthoDB" id="5171097at2"/>
<keyword evidence="2" id="KW-1133">Transmembrane helix</keyword>
<keyword evidence="2" id="KW-0812">Transmembrane</keyword>
<gene>
    <name evidence="3" type="ORF">CLV72_101447</name>
</gene>
<sequence>MRVSMGEPPDAASAAGPADTTLGDYAALLRRRWWIVAGGLAAGLAVAGTVFAVLPRAYTATSTVQVDAMATSTPATGPSAGRAGEVNLDTEAQLVTSAEVGERAIAALGGGVGYPELREGTAVTVPPNSTVLEISYTAPTPERARDGAQALAESYLEQRLDVGERQVRSRIRALENEITDRTDDLDAWSERAAEAAPGSADLLRAQTQLQVLGTDVAALRDQITPLATAELVPGRVITAARPPEAPSRPVPVLWLGGGLMTGLLAGLALAWWTDRRDRSVHRPQDVERRVGLPVLLDLPPGSVAATGPLSPHGRTGQGYHDLGLSVAATLGSGSHVVLVTGTGPGGAADAVALNLAAALARTGHDTLLVGADLTVPDDDGDRPGLAELLLAAAYPAEVERRPAQVPALRVIGPGRQRARAADLVQRGAMTRLIEKFRAGARYVVVRTAATTDRADATAMAAAADAAVLVVELGRTRHDTLTAAVAKLSRRGAAVLGAVTVPPASAAAPGPEISAPVPTEAVTESLPRVTDAVPADRDGSAPAPRAATGADADAAGQAAEPEAGAAALPRP</sequence>
<protein>
    <submittedName>
        <fullName evidence="3">Subunit length determinant protein</fullName>
    </submittedName>
</protein>
<proteinExistence type="predicted"/>
<evidence type="ECO:0000313" key="3">
    <source>
        <dbReference type="EMBL" id="PRY01850.1"/>
    </source>
</evidence>
<evidence type="ECO:0000256" key="1">
    <source>
        <dbReference type="SAM" id="MobiDB-lite"/>
    </source>
</evidence>
<dbReference type="Gene3D" id="3.40.50.300">
    <property type="entry name" value="P-loop containing nucleotide triphosphate hydrolases"/>
    <property type="match status" value="1"/>
</dbReference>
<feature type="compositionally biased region" description="Low complexity" evidence="1">
    <location>
        <begin position="540"/>
        <end position="570"/>
    </location>
</feature>
<dbReference type="EMBL" id="PVZC01000001">
    <property type="protein sequence ID" value="PRY01850.1"/>
    <property type="molecule type" value="Genomic_DNA"/>
</dbReference>
<feature type="transmembrane region" description="Helical" evidence="2">
    <location>
        <begin position="33"/>
        <end position="54"/>
    </location>
</feature>
<evidence type="ECO:0000256" key="2">
    <source>
        <dbReference type="SAM" id="Phobius"/>
    </source>
</evidence>
<keyword evidence="4" id="KW-1185">Reference proteome</keyword>
<comment type="caution">
    <text evidence="3">The sequence shown here is derived from an EMBL/GenBank/DDBJ whole genome shotgun (WGS) entry which is preliminary data.</text>
</comment>
<evidence type="ECO:0000313" key="4">
    <source>
        <dbReference type="Proteomes" id="UP000237846"/>
    </source>
</evidence>
<dbReference type="PANTHER" id="PTHR32309">
    <property type="entry name" value="TYROSINE-PROTEIN KINASE"/>
    <property type="match status" value="1"/>
</dbReference>
<reference evidence="3 4" key="1">
    <citation type="submission" date="2018-03" db="EMBL/GenBank/DDBJ databases">
        <title>Genomic Encyclopedia of Archaeal and Bacterial Type Strains, Phase II (KMG-II): from individual species to whole genera.</title>
        <authorList>
            <person name="Goeker M."/>
        </authorList>
    </citation>
    <scope>NUCLEOTIDE SEQUENCE [LARGE SCALE GENOMIC DNA]</scope>
    <source>
        <strain evidence="3 4">DSM 45601</strain>
    </source>
</reference>
<dbReference type="SUPFAM" id="SSF52540">
    <property type="entry name" value="P-loop containing nucleoside triphosphate hydrolases"/>
    <property type="match status" value="1"/>
</dbReference>
<dbReference type="InterPro" id="IPR050445">
    <property type="entry name" value="Bact_polysacc_biosynth/exp"/>
</dbReference>
<accession>A0A2T0QDA2</accession>
<feature type="region of interest" description="Disordered" evidence="1">
    <location>
        <begin position="504"/>
        <end position="570"/>
    </location>
</feature>
<feature type="transmembrane region" description="Helical" evidence="2">
    <location>
        <begin position="252"/>
        <end position="272"/>
    </location>
</feature>
<name>A0A2T0QDA2_9ACTN</name>